<proteinExistence type="predicted"/>
<evidence type="ECO:0000313" key="1">
    <source>
        <dbReference type="EMBL" id="SVB17206.1"/>
    </source>
</evidence>
<dbReference type="AlphaFoldDB" id="A0A382BTS7"/>
<name>A0A382BTS7_9ZZZZ</name>
<accession>A0A382BTS7</accession>
<organism evidence="1">
    <name type="scientific">marine metagenome</name>
    <dbReference type="NCBI Taxonomy" id="408172"/>
    <lineage>
        <taxon>unclassified sequences</taxon>
        <taxon>metagenomes</taxon>
        <taxon>ecological metagenomes</taxon>
    </lineage>
</organism>
<dbReference type="EMBL" id="UINC01031334">
    <property type="protein sequence ID" value="SVB17206.1"/>
    <property type="molecule type" value="Genomic_DNA"/>
</dbReference>
<reference evidence="1" key="1">
    <citation type="submission" date="2018-05" db="EMBL/GenBank/DDBJ databases">
        <authorList>
            <person name="Lanie J.A."/>
            <person name="Ng W.-L."/>
            <person name="Kazmierczak K.M."/>
            <person name="Andrzejewski T.M."/>
            <person name="Davidsen T.M."/>
            <person name="Wayne K.J."/>
            <person name="Tettelin H."/>
            <person name="Glass J.I."/>
            <person name="Rusch D."/>
            <person name="Podicherti R."/>
            <person name="Tsui H.-C.T."/>
            <person name="Winkler M.E."/>
        </authorList>
    </citation>
    <scope>NUCLEOTIDE SEQUENCE</scope>
</reference>
<gene>
    <name evidence="1" type="ORF">METZ01_LOCUS170060</name>
</gene>
<sequence>MAYGVPIENEIVDFLPGMDLGLDHEGHDIEGYICDERGNWVPCRVSFSRWFPSAGRWENFGGYRDLDAGSFHYSICEHRISFPRSFQHEEMNFHPDMNIGDQLMHDGVVSRTRPNRIISIMDDHQSGYLENFHVVCRREGGLFLDFIIENSQYEPIDIPYDNWGLDDIRSGEALTAPDLQPCSKCVQIGGVSMRVEMHNVHGDYGAGQKVTSGQGSLVADMAPHQWLILSVGARRLAIHHSVIHRLKGYWFMGLLCFPRV</sequence>
<protein>
    <submittedName>
        <fullName evidence="1">Uncharacterized protein</fullName>
    </submittedName>
</protein>